<dbReference type="EMBL" id="PKIZ01000005">
    <property type="protein sequence ID" value="PKZ42204.1"/>
    <property type="molecule type" value="Genomic_DNA"/>
</dbReference>
<dbReference type="RefSeq" id="WP_083323630.1">
    <property type="nucleotide sequence ID" value="NZ_JBHLVH010000011.1"/>
</dbReference>
<keyword evidence="2" id="KW-1133">Transmembrane helix</keyword>
<feature type="compositionally biased region" description="Polar residues" evidence="1">
    <location>
        <begin position="1"/>
        <end position="22"/>
    </location>
</feature>
<protein>
    <submittedName>
        <fullName evidence="3">Phage holin family protein</fullName>
    </submittedName>
</protein>
<dbReference type="OrthoDB" id="5150146at2"/>
<feature type="region of interest" description="Disordered" evidence="1">
    <location>
        <begin position="1"/>
        <end position="23"/>
    </location>
</feature>
<evidence type="ECO:0000313" key="3">
    <source>
        <dbReference type="EMBL" id="PKZ42204.1"/>
    </source>
</evidence>
<evidence type="ECO:0000313" key="4">
    <source>
        <dbReference type="Proteomes" id="UP000234206"/>
    </source>
</evidence>
<comment type="caution">
    <text evidence="3">The sequence shown here is derived from an EMBL/GenBank/DDBJ whole genome shotgun (WGS) entry which is preliminary data.</text>
</comment>
<dbReference type="Proteomes" id="UP000234206">
    <property type="component" value="Unassembled WGS sequence"/>
</dbReference>
<feature type="region of interest" description="Disordered" evidence="1">
    <location>
        <begin position="138"/>
        <end position="157"/>
    </location>
</feature>
<feature type="transmembrane region" description="Helical" evidence="2">
    <location>
        <begin position="98"/>
        <end position="120"/>
    </location>
</feature>
<proteinExistence type="predicted"/>
<keyword evidence="4" id="KW-1185">Reference proteome</keyword>
<dbReference type="InterPro" id="IPR009937">
    <property type="entry name" value="Phage_holin_3_6"/>
</dbReference>
<dbReference type="AlphaFoldDB" id="A0A2I1PC72"/>
<evidence type="ECO:0000256" key="2">
    <source>
        <dbReference type="SAM" id="Phobius"/>
    </source>
</evidence>
<accession>A0A2I1PC72</accession>
<reference evidence="3 4" key="1">
    <citation type="submission" date="2017-12" db="EMBL/GenBank/DDBJ databases">
        <title>Phylogenetic diversity of female urinary microbiome.</title>
        <authorList>
            <person name="Thomas-White K."/>
            <person name="Wolfe A.J."/>
        </authorList>
    </citation>
    <scope>NUCLEOTIDE SEQUENCE [LARGE SCALE GENOMIC DNA]</scope>
    <source>
        <strain evidence="3 4">UMB1298</strain>
    </source>
</reference>
<gene>
    <name evidence="3" type="ORF">CYJ76_03945</name>
</gene>
<feature type="transmembrane region" description="Helical" evidence="2">
    <location>
        <begin position="69"/>
        <end position="92"/>
    </location>
</feature>
<keyword evidence="2" id="KW-0812">Transmembrane</keyword>
<evidence type="ECO:0000256" key="1">
    <source>
        <dbReference type="SAM" id="MobiDB-lite"/>
    </source>
</evidence>
<name>A0A2I1PC72_9MICO</name>
<dbReference type="Pfam" id="PF07332">
    <property type="entry name" value="Phage_holin_3_6"/>
    <property type="match status" value="1"/>
</dbReference>
<sequence length="157" mass="16172">MAIPASKTNVSTTGRTSASVTERANERSLGQIVSDAAANAQSLVRDEIALAKAEINQDVQKGIKTGAGFGIAAVLAAYGFGILLIAAALALALVLPHWAAFLIVAAVLFVFAGIGALFGLSQMKKIKGKPERAIKAADRTQKTLKAAADPNTTTPRS</sequence>
<organism evidence="3 4">
    <name type="scientific">Kytococcus schroeteri</name>
    <dbReference type="NCBI Taxonomy" id="138300"/>
    <lineage>
        <taxon>Bacteria</taxon>
        <taxon>Bacillati</taxon>
        <taxon>Actinomycetota</taxon>
        <taxon>Actinomycetes</taxon>
        <taxon>Micrococcales</taxon>
        <taxon>Kytococcaceae</taxon>
        <taxon>Kytococcus</taxon>
    </lineage>
</organism>
<keyword evidence="2" id="KW-0472">Membrane</keyword>